<sequence>MTGPGARDEGAISDVPWALMFDPAVNVRALGEIQARGFRAAADLVDRFVNRADQDPGAVNEADGAGPANGERNGANRRPDVEQLLDSWKGLIGQVADSLRGAGSPQRPGDAAFDVAASTVRGQLDVRASEPGVVSAEVWLHNRGPTDRGTIALRCGDLLSHDGSLISAARVRFDPEVVPMPARCSRGVAVNITVGDDVAPGRYHGTLLIDGYPDAWLPVLLTVGHGNP</sequence>
<accession>A0A1X1Z3M9</accession>
<dbReference type="RefSeq" id="WP_085080859.1">
    <property type="nucleotide sequence ID" value="NZ_JACKRZ010000225.1"/>
</dbReference>
<dbReference type="Proteomes" id="UP000193529">
    <property type="component" value="Unassembled WGS sequence"/>
</dbReference>
<dbReference type="OrthoDB" id="4703237at2"/>
<keyword evidence="3" id="KW-1185">Reference proteome</keyword>
<organism evidence="2 3">
    <name type="scientific">Mycobacterium palustre</name>
    <dbReference type="NCBI Taxonomy" id="153971"/>
    <lineage>
        <taxon>Bacteria</taxon>
        <taxon>Bacillati</taxon>
        <taxon>Actinomycetota</taxon>
        <taxon>Actinomycetes</taxon>
        <taxon>Mycobacteriales</taxon>
        <taxon>Mycobacteriaceae</taxon>
        <taxon>Mycobacterium</taxon>
        <taxon>Mycobacterium simiae complex</taxon>
    </lineage>
</organism>
<reference evidence="2 3" key="1">
    <citation type="submission" date="2016-01" db="EMBL/GenBank/DDBJ databases">
        <title>The new phylogeny of the genus Mycobacterium.</title>
        <authorList>
            <person name="Tarcisio F."/>
            <person name="Conor M."/>
            <person name="Antonella G."/>
            <person name="Elisabetta G."/>
            <person name="Giulia F.S."/>
            <person name="Sara T."/>
            <person name="Anna F."/>
            <person name="Clotilde B."/>
            <person name="Roberto B."/>
            <person name="Veronica D.S."/>
            <person name="Fabio R."/>
            <person name="Monica P."/>
            <person name="Olivier J."/>
            <person name="Enrico T."/>
            <person name="Nicola S."/>
        </authorList>
    </citation>
    <scope>NUCLEOTIDE SEQUENCE [LARGE SCALE GENOMIC DNA]</scope>
    <source>
        <strain evidence="2 3">DSM 44572</strain>
    </source>
</reference>
<evidence type="ECO:0000313" key="2">
    <source>
        <dbReference type="EMBL" id="ORW17942.1"/>
    </source>
</evidence>
<proteinExistence type="predicted"/>
<name>A0A1X1Z3M9_9MYCO</name>
<evidence type="ECO:0000313" key="3">
    <source>
        <dbReference type="Proteomes" id="UP000193529"/>
    </source>
</evidence>
<gene>
    <name evidence="2" type="ORF">AWC19_19905</name>
</gene>
<feature type="region of interest" description="Disordered" evidence="1">
    <location>
        <begin position="54"/>
        <end position="78"/>
    </location>
</feature>
<dbReference type="EMBL" id="LQPJ01000142">
    <property type="protein sequence ID" value="ORW17942.1"/>
    <property type="molecule type" value="Genomic_DNA"/>
</dbReference>
<dbReference type="STRING" id="153971.AWC19_19905"/>
<protein>
    <submittedName>
        <fullName evidence="2">Uncharacterized protein</fullName>
    </submittedName>
</protein>
<evidence type="ECO:0000256" key="1">
    <source>
        <dbReference type="SAM" id="MobiDB-lite"/>
    </source>
</evidence>
<dbReference type="AlphaFoldDB" id="A0A1X1Z3M9"/>
<comment type="caution">
    <text evidence="2">The sequence shown here is derived from an EMBL/GenBank/DDBJ whole genome shotgun (WGS) entry which is preliminary data.</text>
</comment>